<protein>
    <recommendedName>
        <fullName evidence="3">F-box domain-containing protein</fullName>
    </recommendedName>
</protein>
<keyword evidence="2" id="KW-1185">Reference proteome</keyword>
<evidence type="ECO:0000313" key="2">
    <source>
        <dbReference type="Proteomes" id="UP000807306"/>
    </source>
</evidence>
<accession>A0A9P6ESY1</accession>
<name>A0A9P6ESY1_9AGAR</name>
<dbReference type="EMBL" id="MU157824">
    <property type="protein sequence ID" value="KAF9535583.1"/>
    <property type="molecule type" value="Genomic_DNA"/>
</dbReference>
<organism evidence="1 2">
    <name type="scientific">Crepidotus variabilis</name>
    <dbReference type="NCBI Taxonomy" id="179855"/>
    <lineage>
        <taxon>Eukaryota</taxon>
        <taxon>Fungi</taxon>
        <taxon>Dikarya</taxon>
        <taxon>Basidiomycota</taxon>
        <taxon>Agaricomycotina</taxon>
        <taxon>Agaricomycetes</taxon>
        <taxon>Agaricomycetidae</taxon>
        <taxon>Agaricales</taxon>
        <taxon>Agaricineae</taxon>
        <taxon>Crepidotaceae</taxon>
        <taxon>Crepidotus</taxon>
    </lineage>
</organism>
<gene>
    <name evidence="1" type="ORF">CPB83DRAFT_20673</name>
</gene>
<dbReference type="OrthoDB" id="3139566at2759"/>
<proteinExistence type="predicted"/>
<dbReference type="SUPFAM" id="SSF52047">
    <property type="entry name" value="RNI-like"/>
    <property type="match status" value="1"/>
</dbReference>
<evidence type="ECO:0000313" key="1">
    <source>
        <dbReference type="EMBL" id="KAF9535583.1"/>
    </source>
</evidence>
<comment type="caution">
    <text evidence="1">The sequence shown here is derived from an EMBL/GenBank/DDBJ whole genome shotgun (WGS) entry which is preliminary data.</text>
</comment>
<sequence>MEDFRDLGSQRLCDIEYHRSTPSCQLDGECALCTRLQKADQLVLEARIVLQRALEGRNQLKIENNHINDPFSQRLPVEIACRIFTFCLPVLPTVMDFTEVDFMTRMKPLQLTLGSVCQSWRRIAWANPRFWNYLHICLTKRTCPSIASLVSDWLGRSGQLPLVIFVHFRGDFGKSLDVEENIIHFVDPLVQVLNSYANRLSLFAADISRSFWRKIQHNFVQLFLEGLNLMTNERLLDGGGGHVVSLGIAPSPKVLSMKGYRLQDIHVDFHNLTRFIGANLQTSDCLEVLRRSPQLLNCNFIDVPDSVALYGTVVHPSLKVLELDNFPKALTNAIISHSLESINFTMHCEPFASLLPFMQRTAYTIKSAVFSDAAPEDDGVTEVLEYALSLEYLSLVNVNMGDRFFRRLSKTACFPEGQTNGFLPKLKSLAFWTCMPFSWSHLHQMIVTRPLHPLMQRRPLTNITVDIYGDPGESGCESEEGSELELIGFEDLEKILDLIESGVDIKVRDEGGQDIIAASQDHYNTEQISDEDF</sequence>
<dbReference type="AlphaFoldDB" id="A0A9P6ESY1"/>
<reference evidence="1" key="1">
    <citation type="submission" date="2020-11" db="EMBL/GenBank/DDBJ databases">
        <authorList>
            <consortium name="DOE Joint Genome Institute"/>
            <person name="Ahrendt S."/>
            <person name="Riley R."/>
            <person name="Andreopoulos W."/>
            <person name="Labutti K."/>
            <person name="Pangilinan J."/>
            <person name="Ruiz-Duenas F.J."/>
            <person name="Barrasa J.M."/>
            <person name="Sanchez-Garcia M."/>
            <person name="Camarero S."/>
            <person name="Miyauchi S."/>
            <person name="Serrano A."/>
            <person name="Linde D."/>
            <person name="Babiker R."/>
            <person name="Drula E."/>
            <person name="Ayuso-Fernandez I."/>
            <person name="Pacheco R."/>
            <person name="Padilla G."/>
            <person name="Ferreira P."/>
            <person name="Barriuso J."/>
            <person name="Kellner H."/>
            <person name="Castanera R."/>
            <person name="Alfaro M."/>
            <person name="Ramirez L."/>
            <person name="Pisabarro A.G."/>
            <person name="Kuo A."/>
            <person name="Tritt A."/>
            <person name="Lipzen A."/>
            <person name="He G."/>
            <person name="Yan M."/>
            <person name="Ng V."/>
            <person name="Cullen D."/>
            <person name="Martin F."/>
            <person name="Rosso M.-N."/>
            <person name="Henrissat B."/>
            <person name="Hibbett D."/>
            <person name="Martinez A.T."/>
            <person name="Grigoriev I.V."/>
        </authorList>
    </citation>
    <scope>NUCLEOTIDE SEQUENCE</scope>
    <source>
        <strain evidence="1">CBS 506.95</strain>
    </source>
</reference>
<dbReference type="Proteomes" id="UP000807306">
    <property type="component" value="Unassembled WGS sequence"/>
</dbReference>
<evidence type="ECO:0008006" key="3">
    <source>
        <dbReference type="Google" id="ProtNLM"/>
    </source>
</evidence>